<proteinExistence type="predicted"/>
<reference evidence="2" key="1">
    <citation type="submission" date="2013-07" db="EMBL/GenBank/DDBJ databases">
        <title>The genome of Eucalyptus grandis.</title>
        <authorList>
            <person name="Schmutz J."/>
            <person name="Hayes R."/>
            <person name="Myburg A."/>
            <person name="Tuskan G."/>
            <person name="Grattapaglia D."/>
            <person name="Rokhsar D.S."/>
        </authorList>
    </citation>
    <scope>NUCLEOTIDE SEQUENCE</scope>
    <source>
        <tissue evidence="2">Leaf extractions</tissue>
    </source>
</reference>
<accession>A0A059B4A9</accession>
<feature type="compositionally biased region" description="Basic and acidic residues" evidence="1">
    <location>
        <begin position="60"/>
        <end position="70"/>
    </location>
</feature>
<name>A0A059B4A9_EUCGR</name>
<evidence type="ECO:0000313" key="2">
    <source>
        <dbReference type="EMBL" id="KCW60475.1"/>
    </source>
</evidence>
<dbReference type="EMBL" id="KK198760">
    <property type="protein sequence ID" value="KCW60475.1"/>
    <property type="molecule type" value="Genomic_DNA"/>
</dbReference>
<feature type="region of interest" description="Disordered" evidence="1">
    <location>
        <begin position="48"/>
        <end position="70"/>
    </location>
</feature>
<sequence length="70" mass="7435">MVGPVAEQLRKNAMALKAEAQKAVAADGSSDENIRLFVEEFTGDSCKKDGSRNVGNLSHEGQDKVSDKGV</sequence>
<dbReference type="InParanoid" id="A0A059B4A9"/>
<dbReference type="Gramene" id="KCW60475">
    <property type="protein sequence ID" value="KCW60475"/>
    <property type="gene ID" value="EUGRSUZ_H03204"/>
</dbReference>
<dbReference type="AlphaFoldDB" id="A0A059B4A9"/>
<protein>
    <submittedName>
        <fullName evidence="2">Uncharacterized protein</fullName>
    </submittedName>
</protein>
<organism evidence="2">
    <name type="scientific">Eucalyptus grandis</name>
    <name type="common">Flooded gum</name>
    <dbReference type="NCBI Taxonomy" id="71139"/>
    <lineage>
        <taxon>Eukaryota</taxon>
        <taxon>Viridiplantae</taxon>
        <taxon>Streptophyta</taxon>
        <taxon>Embryophyta</taxon>
        <taxon>Tracheophyta</taxon>
        <taxon>Spermatophyta</taxon>
        <taxon>Magnoliopsida</taxon>
        <taxon>eudicotyledons</taxon>
        <taxon>Gunneridae</taxon>
        <taxon>Pentapetalae</taxon>
        <taxon>rosids</taxon>
        <taxon>malvids</taxon>
        <taxon>Myrtales</taxon>
        <taxon>Myrtaceae</taxon>
        <taxon>Myrtoideae</taxon>
        <taxon>Eucalypteae</taxon>
        <taxon>Eucalyptus</taxon>
    </lineage>
</organism>
<evidence type="ECO:0000256" key="1">
    <source>
        <dbReference type="SAM" id="MobiDB-lite"/>
    </source>
</evidence>
<gene>
    <name evidence="2" type="ORF">EUGRSUZ_H03204</name>
</gene>